<evidence type="ECO:0000256" key="1">
    <source>
        <dbReference type="SAM" id="SignalP"/>
    </source>
</evidence>
<dbReference type="PROSITE" id="PS51257">
    <property type="entry name" value="PROKAR_LIPOPROTEIN"/>
    <property type="match status" value="1"/>
</dbReference>
<gene>
    <name evidence="2" type="ORF">ACFX5E_01285</name>
</gene>
<protein>
    <submittedName>
        <fullName evidence="2">Glucan endo-1,3-beta-D-glucosidase</fullName>
    </submittedName>
</protein>
<accession>A0ABW6HRT1</accession>
<organism evidence="2 3">
    <name type="scientific">Flavobacterium xylosi</name>
    <dbReference type="NCBI Taxonomy" id="3230415"/>
    <lineage>
        <taxon>Bacteria</taxon>
        <taxon>Pseudomonadati</taxon>
        <taxon>Bacteroidota</taxon>
        <taxon>Flavobacteriia</taxon>
        <taxon>Flavobacteriales</taxon>
        <taxon>Flavobacteriaceae</taxon>
        <taxon>Flavobacterium</taxon>
    </lineage>
</organism>
<proteinExistence type="predicted"/>
<comment type="caution">
    <text evidence="2">The sequence shown here is derived from an EMBL/GenBank/DDBJ whole genome shotgun (WGS) entry which is preliminary data.</text>
</comment>
<reference evidence="2 3" key="1">
    <citation type="submission" date="2024-06" db="EMBL/GenBank/DDBJ databases">
        <title>Flavobacterium spp. isolated from glacier.</title>
        <authorList>
            <person name="Han D."/>
        </authorList>
    </citation>
    <scope>NUCLEOTIDE SEQUENCE [LARGE SCALE GENOMIC DNA]</scope>
    <source>
        <strain evidence="2 3">LS2P90</strain>
    </source>
</reference>
<evidence type="ECO:0000313" key="2">
    <source>
        <dbReference type="EMBL" id="MFE3866703.1"/>
    </source>
</evidence>
<sequence>MKTIKYFLTFLVTLILFSSCETENYQFGDIIAPTNLTITPEIVGKTTARPFGDGSGIVNITAKANDAISYKFIHNGVETVKASGQLTYNFGNTGINKYTITVVASGTGGVTTSTTIEIEVSVVYVPPAELVTSLTGNSSRTWRIKAEGNGHFGLGPVGGSVPFEYYGAPANSKSNTGMYDDRFTFNSNGSFSHNVGADKWVFGRKVLIEQLNGPGGVADGDDIIQYPFTNNAGQYTITAPSGVETISLSGKGFIGYYVGGTHKYRIFKRSANEMILSTADGNNGFEWWFTIVPE</sequence>
<evidence type="ECO:0000313" key="3">
    <source>
        <dbReference type="Proteomes" id="UP001600109"/>
    </source>
</evidence>
<name>A0ABW6HRT1_9FLAO</name>
<keyword evidence="3" id="KW-1185">Reference proteome</keyword>
<dbReference type="EMBL" id="JBHZPZ010000001">
    <property type="protein sequence ID" value="MFE3866703.1"/>
    <property type="molecule type" value="Genomic_DNA"/>
</dbReference>
<feature type="chain" id="PRO_5046716185" evidence="1">
    <location>
        <begin position="22"/>
        <end position="294"/>
    </location>
</feature>
<keyword evidence="1" id="KW-0732">Signal</keyword>
<dbReference type="RefSeq" id="WP_379853357.1">
    <property type="nucleotide sequence ID" value="NZ_JBHZPZ010000001.1"/>
</dbReference>
<dbReference type="Proteomes" id="UP001600109">
    <property type="component" value="Unassembled WGS sequence"/>
</dbReference>
<feature type="signal peptide" evidence="1">
    <location>
        <begin position="1"/>
        <end position="21"/>
    </location>
</feature>